<organism evidence="1 2">
    <name type="scientific">Buttiauxella ferragutiae ATCC 51602</name>
    <dbReference type="NCBI Taxonomy" id="1354252"/>
    <lineage>
        <taxon>Bacteria</taxon>
        <taxon>Pseudomonadati</taxon>
        <taxon>Pseudomonadota</taxon>
        <taxon>Gammaproteobacteria</taxon>
        <taxon>Enterobacterales</taxon>
        <taxon>Enterobacteriaceae</taxon>
        <taxon>Buttiauxella</taxon>
    </lineage>
</organism>
<comment type="caution">
    <text evidence="1">The sequence shown here is derived from an EMBL/GenBank/DDBJ whole genome shotgun (WGS) entry which is preliminary data.</text>
</comment>
<keyword evidence="2" id="KW-1185">Reference proteome</keyword>
<accession>A0ABX2W1L2</accession>
<protein>
    <submittedName>
        <fullName evidence="1">Uncharacterized protein</fullName>
    </submittedName>
</protein>
<gene>
    <name evidence="1" type="ORF">M976_04633</name>
</gene>
<dbReference type="Proteomes" id="UP000078407">
    <property type="component" value="Unassembled WGS sequence"/>
</dbReference>
<reference evidence="1 2" key="1">
    <citation type="submission" date="2016-04" db="EMBL/GenBank/DDBJ databases">
        <title>ATOL: Assembling a taxonomically balanced genome-scale reconstruction of the evolutionary history of the Enterobacteriaceae.</title>
        <authorList>
            <person name="Plunkett G.III."/>
            <person name="Neeno-Eckwall E.C."/>
            <person name="Glasner J.D."/>
            <person name="Perna N.T."/>
        </authorList>
    </citation>
    <scope>NUCLEOTIDE SEQUENCE [LARGE SCALE GENOMIC DNA]</scope>
    <source>
        <strain evidence="1 2">ATCC 51602</strain>
    </source>
</reference>
<proteinExistence type="predicted"/>
<evidence type="ECO:0000313" key="2">
    <source>
        <dbReference type="Proteomes" id="UP000078407"/>
    </source>
</evidence>
<sequence length="57" mass="6624">MERGFLRHDVIRTLFPYHLTGMLLPELTPGFYRVGLPFSHQCLQTQLNYGDSRKTGN</sequence>
<name>A0ABX2W1L2_9ENTR</name>
<dbReference type="EMBL" id="LXEQ01000070">
    <property type="protein sequence ID" value="OAT24264.1"/>
    <property type="molecule type" value="Genomic_DNA"/>
</dbReference>
<evidence type="ECO:0000313" key="1">
    <source>
        <dbReference type="EMBL" id="OAT24264.1"/>
    </source>
</evidence>